<sequence>MINHVDTALEAVIKLLNPDLFAPNGNMKILFNPPTKETVQIGDRQQLIDVYLYDVQEATARRESGSIVIRDNNARQQNPATGRMEPRPVSRHAPPRYLKLSYMLTVWTAEPKDSHNILGLLFAHLAKVLVLKLPSYPWPHDTDAKETVYQTMYAELDVGRPPVQDRILTELWTTFNNTLVPFLNVTVTVPVSAFTPEQIAHVVEKVVSPVTAVSASARDLAEFSREGEQR</sequence>
<evidence type="ECO:0000259" key="1">
    <source>
        <dbReference type="Pfam" id="PF14065"/>
    </source>
</evidence>
<evidence type="ECO:0000313" key="3">
    <source>
        <dbReference type="Proteomes" id="UP000828924"/>
    </source>
</evidence>
<evidence type="ECO:0000313" key="2">
    <source>
        <dbReference type="EMBL" id="UNM13040.1"/>
    </source>
</evidence>
<dbReference type="RefSeq" id="WP_242331757.1">
    <property type="nucleotide sequence ID" value="NZ_CP071872.1"/>
</dbReference>
<accession>A0ABY3WR66</accession>
<protein>
    <submittedName>
        <fullName evidence="2">DUF4255 domain-containing protein</fullName>
    </submittedName>
</protein>
<dbReference type="EMBL" id="CP071872">
    <property type="protein sequence ID" value="UNM13040.1"/>
    <property type="molecule type" value="Genomic_DNA"/>
</dbReference>
<dbReference type="Proteomes" id="UP000828924">
    <property type="component" value="Chromosome"/>
</dbReference>
<keyword evidence="3" id="KW-1185">Reference proteome</keyword>
<name>A0ABY3WR66_9ACTN</name>
<dbReference type="InterPro" id="IPR025351">
    <property type="entry name" value="Pvc16_N"/>
</dbReference>
<organism evidence="2 3">
    <name type="scientific">Streptomyces formicae</name>
    <dbReference type="NCBI Taxonomy" id="1616117"/>
    <lineage>
        <taxon>Bacteria</taxon>
        <taxon>Bacillati</taxon>
        <taxon>Actinomycetota</taxon>
        <taxon>Actinomycetes</taxon>
        <taxon>Kitasatosporales</taxon>
        <taxon>Streptomycetaceae</taxon>
        <taxon>Streptomyces</taxon>
    </lineage>
</organism>
<feature type="domain" description="Pvc16 N-terminal" evidence="1">
    <location>
        <begin position="11"/>
        <end position="197"/>
    </location>
</feature>
<reference evidence="2 3" key="1">
    <citation type="submission" date="2021-03" db="EMBL/GenBank/DDBJ databases">
        <title>Complete genome of Streptomyces formicae strain 1H-GS9 (DSM 100524).</title>
        <authorList>
            <person name="Atanasov K.E."/>
            <person name="Altabella T."/>
            <person name="Ferrer A."/>
        </authorList>
    </citation>
    <scope>NUCLEOTIDE SEQUENCE [LARGE SCALE GENOMIC DNA]</scope>
    <source>
        <strain evidence="2 3">1H-GS9</strain>
    </source>
</reference>
<proteinExistence type="predicted"/>
<dbReference type="Pfam" id="PF14065">
    <property type="entry name" value="Pvc16_N"/>
    <property type="match status" value="1"/>
</dbReference>
<gene>
    <name evidence="2" type="ORF">J4032_17380</name>
</gene>